<dbReference type="STRING" id="1121003.SAMN03080618_03480"/>
<proteinExistence type="predicted"/>
<protein>
    <recommendedName>
        <fullName evidence="4">Stability/partitioning determinant</fullName>
    </recommendedName>
</protein>
<name>A0A1I3SVF9_9HYPH</name>
<dbReference type="EMBL" id="FORF01000036">
    <property type="protein sequence ID" value="SFJ62350.1"/>
    <property type="molecule type" value="Genomic_DNA"/>
</dbReference>
<accession>A0A1I3SVF9</accession>
<feature type="region of interest" description="Disordered" evidence="1">
    <location>
        <begin position="21"/>
        <end position="56"/>
    </location>
</feature>
<keyword evidence="3" id="KW-1185">Reference proteome</keyword>
<evidence type="ECO:0008006" key="4">
    <source>
        <dbReference type="Google" id="ProtNLM"/>
    </source>
</evidence>
<gene>
    <name evidence="2" type="ORF">SAMN03080618_03480</name>
</gene>
<sequence>MSKERADLGFADALEDFNPAEWKPALSRPVNDRPKREEATKAAEAAGFRSREPKPAPVVAEVREGQGTQRRRRTGRNAQLNLKARPETIEAYYALADAQGWGLGETLERAVELLEAKYGVGRKAAS</sequence>
<evidence type="ECO:0000256" key="1">
    <source>
        <dbReference type="SAM" id="MobiDB-lite"/>
    </source>
</evidence>
<dbReference type="Proteomes" id="UP000242763">
    <property type="component" value="Unassembled WGS sequence"/>
</dbReference>
<reference evidence="3" key="1">
    <citation type="submission" date="2016-10" db="EMBL/GenBank/DDBJ databases">
        <authorList>
            <person name="Varghese N."/>
            <person name="Submissions S."/>
        </authorList>
    </citation>
    <scope>NUCLEOTIDE SEQUENCE [LARGE SCALE GENOMIC DNA]</scope>
    <source>
        <strain evidence="3">DSM 21857</strain>
    </source>
</reference>
<organism evidence="2 3">
    <name type="scientific">Aquamicrobium aerolatum DSM 21857</name>
    <dbReference type="NCBI Taxonomy" id="1121003"/>
    <lineage>
        <taxon>Bacteria</taxon>
        <taxon>Pseudomonadati</taxon>
        <taxon>Pseudomonadota</taxon>
        <taxon>Alphaproteobacteria</taxon>
        <taxon>Hyphomicrobiales</taxon>
        <taxon>Phyllobacteriaceae</taxon>
        <taxon>Aerobium</taxon>
    </lineage>
</organism>
<dbReference type="AlphaFoldDB" id="A0A1I3SVF9"/>
<feature type="compositionally biased region" description="Basic and acidic residues" evidence="1">
    <location>
        <begin position="30"/>
        <end position="41"/>
    </location>
</feature>
<dbReference type="RefSeq" id="WP_175556778.1">
    <property type="nucleotide sequence ID" value="NZ_FORF01000036.1"/>
</dbReference>
<evidence type="ECO:0000313" key="3">
    <source>
        <dbReference type="Proteomes" id="UP000242763"/>
    </source>
</evidence>
<evidence type="ECO:0000313" key="2">
    <source>
        <dbReference type="EMBL" id="SFJ62350.1"/>
    </source>
</evidence>